<feature type="compositionally biased region" description="Basic and acidic residues" evidence="1">
    <location>
        <begin position="148"/>
        <end position="176"/>
    </location>
</feature>
<feature type="compositionally biased region" description="Basic and acidic residues" evidence="1">
    <location>
        <begin position="32"/>
        <end position="46"/>
    </location>
</feature>
<feature type="compositionally biased region" description="Basic and acidic residues" evidence="1">
    <location>
        <begin position="216"/>
        <end position="226"/>
    </location>
</feature>
<proteinExistence type="predicted"/>
<feature type="compositionally biased region" description="Basic and acidic residues" evidence="1">
    <location>
        <begin position="53"/>
        <end position="95"/>
    </location>
</feature>
<name>A0ABD0RX11_CIRMR</name>
<accession>A0ABD0RX11</accession>
<reference evidence="2 3" key="1">
    <citation type="submission" date="2024-05" db="EMBL/GenBank/DDBJ databases">
        <title>Genome sequencing and assembly of Indian major carp, Cirrhinus mrigala (Hamilton, 1822).</title>
        <authorList>
            <person name="Mohindra V."/>
            <person name="Chowdhury L.M."/>
            <person name="Lal K."/>
            <person name="Jena J.K."/>
        </authorList>
    </citation>
    <scope>NUCLEOTIDE SEQUENCE [LARGE SCALE GENOMIC DNA]</scope>
    <source>
        <strain evidence="2">CM1030</strain>
        <tissue evidence="2">Blood</tissue>
    </source>
</reference>
<gene>
    <name evidence="2" type="ORF">M9458_001102</name>
</gene>
<dbReference type="Proteomes" id="UP001529510">
    <property type="component" value="Unassembled WGS sequence"/>
</dbReference>
<feature type="region of interest" description="Disordered" evidence="1">
    <location>
        <begin position="1"/>
        <end position="226"/>
    </location>
</feature>
<organism evidence="2 3">
    <name type="scientific">Cirrhinus mrigala</name>
    <name type="common">Mrigala</name>
    <dbReference type="NCBI Taxonomy" id="683832"/>
    <lineage>
        <taxon>Eukaryota</taxon>
        <taxon>Metazoa</taxon>
        <taxon>Chordata</taxon>
        <taxon>Craniata</taxon>
        <taxon>Vertebrata</taxon>
        <taxon>Euteleostomi</taxon>
        <taxon>Actinopterygii</taxon>
        <taxon>Neopterygii</taxon>
        <taxon>Teleostei</taxon>
        <taxon>Ostariophysi</taxon>
        <taxon>Cypriniformes</taxon>
        <taxon>Cyprinidae</taxon>
        <taxon>Labeoninae</taxon>
        <taxon>Labeonini</taxon>
        <taxon>Cirrhinus</taxon>
    </lineage>
</organism>
<feature type="compositionally biased region" description="Basic and acidic residues" evidence="1">
    <location>
        <begin position="107"/>
        <end position="124"/>
    </location>
</feature>
<dbReference type="AlphaFoldDB" id="A0ABD0RX11"/>
<protein>
    <submittedName>
        <fullName evidence="2">Uncharacterized protein</fullName>
    </submittedName>
</protein>
<feature type="compositionally biased region" description="Low complexity" evidence="1">
    <location>
        <begin position="193"/>
        <end position="215"/>
    </location>
</feature>
<sequence>MLPGHKRAPSNASVGSSEDEKLPQSPSTLESVPEKIEEVATPKLPDDNVITGIKKEEEPLKVDENHTEDVAEPESKEQAVDVSPKEPKAEEKPVEPETPVDSVVQTEEQRAKPDGEKLEEEKEVVGNGELIKEVPALDVSSLETPTEPVKEAVPDEPTPLKEAENVEEKEQPELVEKQSPVKPRYVKKEDSDSGISSSADNSSIDLNLSISNFISKSKEPRTVSQQ</sequence>
<evidence type="ECO:0000256" key="1">
    <source>
        <dbReference type="SAM" id="MobiDB-lite"/>
    </source>
</evidence>
<dbReference type="EMBL" id="JAMKFB020000001">
    <property type="protein sequence ID" value="KAL0203084.1"/>
    <property type="molecule type" value="Genomic_DNA"/>
</dbReference>
<feature type="non-terminal residue" evidence="2">
    <location>
        <position position="226"/>
    </location>
</feature>
<evidence type="ECO:0000313" key="2">
    <source>
        <dbReference type="EMBL" id="KAL0203084.1"/>
    </source>
</evidence>
<evidence type="ECO:0000313" key="3">
    <source>
        <dbReference type="Proteomes" id="UP001529510"/>
    </source>
</evidence>
<comment type="caution">
    <text evidence="2">The sequence shown here is derived from an EMBL/GenBank/DDBJ whole genome shotgun (WGS) entry which is preliminary data.</text>
</comment>
<keyword evidence="3" id="KW-1185">Reference proteome</keyword>